<evidence type="ECO:0000256" key="9">
    <source>
        <dbReference type="ARBA" id="ARBA00022833"/>
    </source>
</evidence>
<gene>
    <name evidence="16" type="ORF">HNR21_002493</name>
</gene>
<dbReference type="CDD" id="cd09603">
    <property type="entry name" value="M1_APN_like"/>
    <property type="match status" value="1"/>
</dbReference>
<evidence type="ECO:0000256" key="2">
    <source>
        <dbReference type="ARBA" id="ARBA00001947"/>
    </source>
</evidence>
<dbReference type="GO" id="GO:0008270">
    <property type="term" value="F:zinc ion binding"/>
    <property type="evidence" value="ECO:0007669"/>
    <property type="project" value="InterPro"/>
</dbReference>
<evidence type="ECO:0000256" key="5">
    <source>
        <dbReference type="ARBA" id="ARBA00015611"/>
    </source>
</evidence>
<feature type="signal peptide" evidence="13">
    <location>
        <begin position="1"/>
        <end position="28"/>
    </location>
</feature>
<dbReference type="Proteomes" id="UP000539313">
    <property type="component" value="Unassembled WGS sequence"/>
</dbReference>
<protein>
    <recommendedName>
        <fullName evidence="5">Aminopeptidase N</fullName>
        <ecNumber evidence="4">3.4.11.2</ecNumber>
    </recommendedName>
    <alternativeName>
        <fullName evidence="11">Alanine aminopeptidase</fullName>
    </alternativeName>
    <alternativeName>
        <fullName evidence="12">Lysyl aminopeptidase</fullName>
    </alternativeName>
</protein>
<feature type="chain" id="PRO_5030773845" description="Aminopeptidase N" evidence="13">
    <location>
        <begin position="29"/>
        <end position="474"/>
    </location>
</feature>
<evidence type="ECO:0000256" key="10">
    <source>
        <dbReference type="ARBA" id="ARBA00023049"/>
    </source>
</evidence>
<proteinExistence type="inferred from homology"/>
<keyword evidence="10" id="KW-0482">Metalloprotease</keyword>
<keyword evidence="8" id="KW-0378">Hydrolase</keyword>
<dbReference type="GO" id="GO:0016285">
    <property type="term" value="F:alanyl aminopeptidase activity"/>
    <property type="evidence" value="ECO:0007669"/>
    <property type="project" value="UniProtKB-EC"/>
</dbReference>
<keyword evidence="13" id="KW-0732">Signal</keyword>
<keyword evidence="9" id="KW-0862">Zinc</keyword>
<dbReference type="InterPro" id="IPR042097">
    <property type="entry name" value="Aminopeptidase_N-like_N_sf"/>
</dbReference>
<comment type="catalytic activity">
    <reaction evidence="1">
        <text>Release of an N-terminal amino acid, Xaa-|-Yaa- from a peptide, amide or arylamide. Xaa is preferably Ala, but may be most amino acids including Pro (slow action). When a terminal hydrophobic residue is followed by a prolyl residue, the two may be released as an intact Xaa-Pro dipeptide.</text>
        <dbReference type="EC" id="3.4.11.2"/>
    </reaction>
</comment>
<sequence length="474" mass="50880">MSRTPGALAAVALTAAAGLVVSAAPVNAAPKFTPGAAGAGDPYFPDMGNGGYDVAHYDVRLRYSAADKGIAATTRIRATATQHLSSFNLDFLGPLRVHSVTVDGRPAAFRRTGAQELVITPAKGLVKGRTFRVSVAYSGVPQKIEDDALGVSGWVATDDGAVALNQPFGTATWMPVNDTPADKAAYTFALTVPSDLQALSNGDYAGRRTADGRTTWRWRMPQPMASELAMIAIGRYNITSGRTPSRIPNITAIDENLDTAAGQGAGFHKLTSDVTEWGADTFGRYPFGSTGGIVDAIGVGYALETQGRPVYDRKGRPGVNPSSALVAHEIGHQWFGNSVTPAYWRDIWLNEGFATYTEWLHSEQHGGATAQETFDEVYATPATDGLWQVKVADPGRDNIYAHAVYDRGAMTLHMLRKAVGDEKFFALVRAWYAQNRDGNVTTADFVRHAKRYGNPAQLDALFNAWIHTTGKPAL</sequence>
<evidence type="ECO:0000259" key="14">
    <source>
        <dbReference type="Pfam" id="PF01433"/>
    </source>
</evidence>
<comment type="similarity">
    <text evidence="3">Belongs to the peptidase M1 family.</text>
</comment>
<dbReference type="Gene3D" id="2.60.40.1730">
    <property type="entry name" value="tricorn interacting facor f3 domain"/>
    <property type="match status" value="1"/>
</dbReference>
<accession>A0A7W3MXC9</accession>
<keyword evidence="16" id="KW-0031">Aminopeptidase</keyword>
<keyword evidence="6" id="KW-0645">Protease</keyword>
<dbReference type="SUPFAM" id="SSF55486">
    <property type="entry name" value="Metalloproteases ('zincins'), catalytic domain"/>
    <property type="match status" value="1"/>
</dbReference>
<evidence type="ECO:0000256" key="12">
    <source>
        <dbReference type="ARBA" id="ARBA00031533"/>
    </source>
</evidence>
<keyword evidence="7" id="KW-0479">Metal-binding</keyword>
<organism evidence="16 17">
    <name type="scientific">Thermomonospora cellulosilytica</name>
    <dbReference type="NCBI Taxonomy" id="1411118"/>
    <lineage>
        <taxon>Bacteria</taxon>
        <taxon>Bacillati</taxon>
        <taxon>Actinomycetota</taxon>
        <taxon>Actinomycetes</taxon>
        <taxon>Streptosporangiales</taxon>
        <taxon>Thermomonosporaceae</taxon>
        <taxon>Thermomonospora</taxon>
    </lineage>
</organism>
<evidence type="ECO:0000313" key="16">
    <source>
        <dbReference type="EMBL" id="MBA9003611.1"/>
    </source>
</evidence>
<dbReference type="EC" id="3.4.11.2" evidence="4"/>
<dbReference type="Gene3D" id="1.10.390.10">
    <property type="entry name" value="Neutral Protease Domain 2"/>
    <property type="match status" value="1"/>
</dbReference>
<evidence type="ECO:0000256" key="13">
    <source>
        <dbReference type="SAM" id="SignalP"/>
    </source>
</evidence>
<dbReference type="PRINTS" id="PR00756">
    <property type="entry name" value="ALADIPTASE"/>
</dbReference>
<dbReference type="InterPro" id="IPR014782">
    <property type="entry name" value="Peptidase_M1_dom"/>
</dbReference>
<dbReference type="SUPFAM" id="SSF63737">
    <property type="entry name" value="Leukotriene A4 hydrolase N-terminal domain"/>
    <property type="match status" value="1"/>
</dbReference>
<dbReference type="InterPro" id="IPR050344">
    <property type="entry name" value="Peptidase_M1_aminopeptidases"/>
</dbReference>
<evidence type="ECO:0000259" key="15">
    <source>
        <dbReference type="Pfam" id="PF17900"/>
    </source>
</evidence>
<comment type="cofactor">
    <cofactor evidence="2">
        <name>Zn(2+)</name>
        <dbReference type="ChEBI" id="CHEBI:29105"/>
    </cofactor>
</comment>
<dbReference type="GO" id="GO:0008237">
    <property type="term" value="F:metallopeptidase activity"/>
    <property type="evidence" value="ECO:0007669"/>
    <property type="project" value="UniProtKB-KW"/>
</dbReference>
<dbReference type="InterPro" id="IPR001930">
    <property type="entry name" value="Peptidase_M1"/>
</dbReference>
<evidence type="ECO:0000256" key="7">
    <source>
        <dbReference type="ARBA" id="ARBA00022723"/>
    </source>
</evidence>
<reference evidence="16 17" key="1">
    <citation type="submission" date="2020-08" db="EMBL/GenBank/DDBJ databases">
        <title>Sequencing the genomes of 1000 actinobacteria strains.</title>
        <authorList>
            <person name="Klenk H.-P."/>
        </authorList>
    </citation>
    <scope>NUCLEOTIDE SEQUENCE [LARGE SCALE GENOMIC DNA]</scope>
    <source>
        <strain evidence="16 17">DSM 45823</strain>
    </source>
</reference>
<dbReference type="Pfam" id="PF17900">
    <property type="entry name" value="Peptidase_M1_N"/>
    <property type="match status" value="1"/>
</dbReference>
<dbReference type="PANTHER" id="PTHR11533:SF297">
    <property type="entry name" value="AMINOPEPTIDASE N"/>
    <property type="match status" value="1"/>
</dbReference>
<evidence type="ECO:0000256" key="4">
    <source>
        <dbReference type="ARBA" id="ARBA00012564"/>
    </source>
</evidence>
<dbReference type="GO" id="GO:0006508">
    <property type="term" value="P:proteolysis"/>
    <property type="evidence" value="ECO:0007669"/>
    <property type="project" value="UniProtKB-KW"/>
</dbReference>
<name>A0A7W3MXC9_9ACTN</name>
<evidence type="ECO:0000256" key="8">
    <source>
        <dbReference type="ARBA" id="ARBA00022801"/>
    </source>
</evidence>
<dbReference type="RefSeq" id="WP_182705312.1">
    <property type="nucleotide sequence ID" value="NZ_JACJII010000001.1"/>
</dbReference>
<evidence type="ECO:0000313" key="17">
    <source>
        <dbReference type="Proteomes" id="UP000539313"/>
    </source>
</evidence>
<dbReference type="InterPro" id="IPR027268">
    <property type="entry name" value="Peptidase_M4/M1_CTD_sf"/>
</dbReference>
<feature type="domain" description="Peptidase M1 membrane alanine aminopeptidase" evidence="14">
    <location>
        <begin position="324"/>
        <end position="465"/>
    </location>
</feature>
<feature type="domain" description="Aminopeptidase N-like N-terminal" evidence="15">
    <location>
        <begin position="56"/>
        <end position="226"/>
    </location>
</feature>
<keyword evidence="17" id="KW-1185">Reference proteome</keyword>
<dbReference type="PANTHER" id="PTHR11533">
    <property type="entry name" value="PROTEASE M1 ZINC METALLOPROTEASE"/>
    <property type="match status" value="1"/>
</dbReference>
<evidence type="ECO:0000256" key="1">
    <source>
        <dbReference type="ARBA" id="ARBA00000098"/>
    </source>
</evidence>
<dbReference type="Pfam" id="PF01433">
    <property type="entry name" value="Peptidase_M1"/>
    <property type="match status" value="1"/>
</dbReference>
<dbReference type="EMBL" id="JACJII010000001">
    <property type="protein sequence ID" value="MBA9003611.1"/>
    <property type="molecule type" value="Genomic_DNA"/>
</dbReference>
<comment type="caution">
    <text evidence="16">The sequence shown here is derived from an EMBL/GenBank/DDBJ whole genome shotgun (WGS) entry which is preliminary data.</text>
</comment>
<evidence type="ECO:0000256" key="11">
    <source>
        <dbReference type="ARBA" id="ARBA00029811"/>
    </source>
</evidence>
<evidence type="ECO:0000256" key="3">
    <source>
        <dbReference type="ARBA" id="ARBA00010136"/>
    </source>
</evidence>
<evidence type="ECO:0000256" key="6">
    <source>
        <dbReference type="ARBA" id="ARBA00022670"/>
    </source>
</evidence>
<dbReference type="AlphaFoldDB" id="A0A7W3MXC9"/>
<dbReference type="InterPro" id="IPR045357">
    <property type="entry name" value="Aminopeptidase_N-like_N"/>
</dbReference>